<evidence type="ECO:0000313" key="12">
    <source>
        <dbReference type="Proteomes" id="UP000308730"/>
    </source>
</evidence>
<dbReference type="InterPro" id="IPR008685">
    <property type="entry name" value="Centromere_Mis12"/>
</dbReference>
<evidence type="ECO:0000256" key="8">
    <source>
        <dbReference type="ARBA" id="ARBA00023306"/>
    </source>
</evidence>
<accession>A0A4S4MN38</accession>
<evidence type="ECO:0000256" key="4">
    <source>
        <dbReference type="ARBA" id="ARBA00022618"/>
    </source>
</evidence>
<dbReference type="GO" id="GO:0000070">
    <property type="term" value="P:mitotic sister chromatid segregation"/>
    <property type="evidence" value="ECO:0007669"/>
    <property type="project" value="TreeGrafter"/>
</dbReference>
<keyword evidence="6" id="KW-0995">Kinetochore</keyword>
<sequence>MSLGTPAPVLVPEFLGFVPQFLLDDIVNTANDEVRQAVDAMEGFLRRWVVTRSQKVGDWDSNQDVEQGLVAFQTLLYHHLDIAFDFLEAWSMRNIFSLGRNDLPIVAPHHRRLVLDHPPEDESNLLAEIEELRRKIHAQRKLQRLYSLAVRASAAQRAHSQSRLQKLSALRPPDLPALSALPAALTAMHDAVSALPPHDHPQIAPPDPGKRPWETSKTGYLNWARDQLVASAREGEVGASSAAVGALVAGAYDVASVLDVRKALESQTTTQQSRNQRDDDEMDDTELNVFHVGHAFVATLAPPTGPLNSGFAGILVILEISKVPIRRRQAVGAASAKEKIM</sequence>
<dbReference type="GO" id="GO:0000444">
    <property type="term" value="C:MIS12/MIND type complex"/>
    <property type="evidence" value="ECO:0007669"/>
    <property type="project" value="TreeGrafter"/>
</dbReference>
<proteinExistence type="inferred from homology"/>
<keyword evidence="3" id="KW-0158">Chromosome</keyword>
<dbReference type="AlphaFoldDB" id="A0A4S4MN38"/>
<dbReference type="GO" id="GO:0051301">
    <property type="term" value="P:cell division"/>
    <property type="evidence" value="ECO:0007669"/>
    <property type="project" value="UniProtKB-KW"/>
</dbReference>
<keyword evidence="12" id="KW-1185">Reference proteome</keyword>
<dbReference type="GO" id="GO:0051382">
    <property type="term" value="P:kinetochore assembly"/>
    <property type="evidence" value="ECO:0007669"/>
    <property type="project" value="TreeGrafter"/>
</dbReference>
<comment type="similarity">
    <text evidence="2">Belongs to the mis12 family.</text>
</comment>
<evidence type="ECO:0000256" key="7">
    <source>
        <dbReference type="ARBA" id="ARBA00023054"/>
    </source>
</evidence>
<evidence type="ECO:0000256" key="6">
    <source>
        <dbReference type="ARBA" id="ARBA00022838"/>
    </source>
</evidence>
<organism evidence="11 12">
    <name type="scientific">Antrodiella citrinella</name>
    <dbReference type="NCBI Taxonomy" id="2447956"/>
    <lineage>
        <taxon>Eukaryota</taxon>
        <taxon>Fungi</taxon>
        <taxon>Dikarya</taxon>
        <taxon>Basidiomycota</taxon>
        <taxon>Agaricomycotina</taxon>
        <taxon>Agaricomycetes</taxon>
        <taxon>Polyporales</taxon>
        <taxon>Steccherinaceae</taxon>
        <taxon>Antrodiella</taxon>
    </lineage>
</organism>
<dbReference type="GO" id="GO:0005634">
    <property type="term" value="C:nucleus"/>
    <property type="evidence" value="ECO:0007669"/>
    <property type="project" value="InterPro"/>
</dbReference>
<dbReference type="Pfam" id="PF05859">
    <property type="entry name" value="Mis12"/>
    <property type="match status" value="1"/>
</dbReference>
<comment type="caution">
    <text evidence="11">The sequence shown here is derived from an EMBL/GenBank/DDBJ whole genome shotgun (WGS) entry which is preliminary data.</text>
</comment>
<gene>
    <name evidence="11" type="ORF">EUX98_g7564</name>
</gene>
<keyword evidence="9" id="KW-0137">Centromere</keyword>
<protein>
    <recommendedName>
        <fullName evidence="13">Mis12 domain-containing protein</fullName>
    </recommendedName>
</protein>
<dbReference type="PANTHER" id="PTHR14527">
    <property type="entry name" value="PROTEIN MIS12 HOMOLOG"/>
    <property type="match status" value="1"/>
</dbReference>
<evidence type="ECO:0000313" key="11">
    <source>
        <dbReference type="EMBL" id="THH26628.1"/>
    </source>
</evidence>
<feature type="region of interest" description="Disordered" evidence="10">
    <location>
        <begin position="194"/>
        <end position="216"/>
    </location>
</feature>
<dbReference type="PANTHER" id="PTHR14527:SF2">
    <property type="entry name" value="PROTEIN MIS12 HOMOLOG"/>
    <property type="match status" value="1"/>
</dbReference>
<comment type="subcellular location">
    <subcellularLocation>
        <location evidence="1">Chromosome</location>
        <location evidence="1">Centromere</location>
        <location evidence="1">Kinetochore</location>
    </subcellularLocation>
</comment>
<evidence type="ECO:0000256" key="9">
    <source>
        <dbReference type="ARBA" id="ARBA00023328"/>
    </source>
</evidence>
<name>A0A4S4MN38_9APHY</name>
<keyword evidence="4" id="KW-0132">Cell division</keyword>
<reference evidence="11 12" key="1">
    <citation type="submission" date="2019-02" db="EMBL/GenBank/DDBJ databases">
        <title>Genome sequencing of the rare red list fungi Antrodiella citrinella (Flaviporus citrinellus).</title>
        <authorList>
            <person name="Buettner E."/>
            <person name="Kellner H."/>
        </authorList>
    </citation>
    <scope>NUCLEOTIDE SEQUENCE [LARGE SCALE GENOMIC DNA]</scope>
    <source>
        <strain evidence="11 12">DSM 108506</strain>
    </source>
</reference>
<evidence type="ECO:0000256" key="10">
    <source>
        <dbReference type="SAM" id="MobiDB-lite"/>
    </source>
</evidence>
<evidence type="ECO:0000256" key="5">
    <source>
        <dbReference type="ARBA" id="ARBA00022776"/>
    </source>
</evidence>
<keyword evidence="5" id="KW-0498">Mitosis</keyword>
<keyword evidence="8" id="KW-0131">Cell cycle</keyword>
<keyword evidence="7" id="KW-0175">Coiled coil</keyword>
<evidence type="ECO:0000256" key="2">
    <source>
        <dbReference type="ARBA" id="ARBA00008643"/>
    </source>
</evidence>
<dbReference type="EMBL" id="SGPM01000326">
    <property type="protein sequence ID" value="THH26628.1"/>
    <property type="molecule type" value="Genomic_DNA"/>
</dbReference>
<dbReference type="Proteomes" id="UP000308730">
    <property type="component" value="Unassembled WGS sequence"/>
</dbReference>
<evidence type="ECO:0008006" key="13">
    <source>
        <dbReference type="Google" id="ProtNLM"/>
    </source>
</evidence>
<evidence type="ECO:0000256" key="3">
    <source>
        <dbReference type="ARBA" id="ARBA00022454"/>
    </source>
</evidence>
<evidence type="ECO:0000256" key="1">
    <source>
        <dbReference type="ARBA" id="ARBA00004629"/>
    </source>
</evidence>
<dbReference type="OrthoDB" id="1884855at2759"/>